<dbReference type="InterPro" id="IPR037523">
    <property type="entry name" value="VOC_core"/>
</dbReference>
<evidence type="ECO:0000313" key="2">
    <source>
        <dbReference type="EMBL" id="TFH93230.1"/>
    </source>
</evidence>
<gene>
    <name evidence="2" type="ORF">ELS82_02130</name>
</gene>
<dbReference type="Gene3D" id="3.10.180.10">
    <property type="entry name" value="2,3-Dihydroxybiphenyl 1,2-Dioxygenase, domain 1"/>
    <property type="match status" value="1"/>
</dbReference>
<accession>A0A4Y8WJW7</accession>
<dbReference type="Pfam" id="PF00903">
    <property type="entry name" value="Glyoxalase"/>
    <property type="match status" value="1"/>
</dbReference>
<keyword evidence="3" id="KW-1185">Reference proteome</keyword>
<sequence>MEPRVSIITLGVKDLQRSFEFYTGLGFPSSRSPEDGIIFFKTGGVCLALYPLEALADDVSPDMAVKSSGFGGITLAHNTRSKPEVDDILNKAVSLGAKLEKPAQDVFWGGYSGYFSDPDGYLWEIAFGDCWEFNQDGSLVID</sequence>
<dbReference type="PANTHER" id="PTHR36503:SF1">
    <property type="entry name" value="BLR2520 PROTEIN"/>
    <property type="match status" value="1"/>
</dbReference>
<organism evidence="2 3">
    <name type="scientific">Vibrio ouci</name>
    <dbReference type="NCBI Taxonomy" id="2499078"/>
    <lineage>
        <taxon>Bacteria</taxon>
        <taxon>Pseudomonadati</taxon>
        <taxon>Pseudomonadota</taxon>
        <taxon>Gammaproteobacteria</taxon>
        <taxon>Vibrionales</taxon>
        <taxon>Vibrionaceae</taxon>
        <taxon>Vibrio</taxon>
    </lineage>
</organism>
<evidence type="ECO:0000313" key="3">
    <source>
        <dbReference type="Proteomes" id="UP000297753"/>
    </source>
</evidence>
<comment type="caution">
    <text evidence="2">The sequence shown here is derived from an EMBL/GenBank/DDBJ whole genome shotgun (WGS) entry which is preliminary data.</text>
</comment>
<dbReference type="InterPro" id="IPR004360">
    <property type="entry name" value="Glyas_Fos-R_dOase_dom"/>
</dbReference>
<dbReference type="OrthoDB" id="4265398at2"/>
<dbReference type="CDD" id="cd07251">
    <property type="entry name" value="VOC_like"/>
    <property type="match status" value="1"/>
</dbReference>
<dbReference type="SUPFAM" id="SSF54593">
    <property type="entry name" value="Glyoxalase/Bleomycin resistance protein/Dihydroxybiphenyl dioxygenase"/>
    <property type="match status" value="1"/>
</dbReference>
<protein>
    <submittedName>
        <fullName evidence="2">VOC family protein</fullName>
    </submittedName>
</protein>
<name>A0A4Y8WJW7_9VIBR</name>
<evidence type="ECO:0000259" key="1">
    <source>
        <dbReference type="PROSITE" id="PS51819"/>
    </source>
</evidence>
<dbReference type="PANTHER" id="PTHR36503">
    <property type="entry name" value="BLR2520 PROTEIN"/>
    <property type="match status" value="1"/>
</dbReference>
<dbReference type="Proteomes" id="UP000297753">
    <property type="component" value="Unassembled WGS sequence"/>
</dbReference>
<dbReference type="RefSeq" id="WP_134834013.1">
    <property type="nucleotide sequence ID" value="NZ_SATR01000002.1"/>
</dbReference>
<dbReference type="PROSITE" id="PS51819">
    <property type="entry name" value="VOC"/>
    <property type="match status" value="1"/>
</dbReference>
<dbReference type="EMBL" id="SATR01000002">
    <property type="protein sequence ID" value="TFH93230.1"/>
    <property type="molecule type" value="Genomic_DNA"/>
</dbReference>
<dbReference type="AlphaFoldDB" id="A0A4Y8WJW7"/>
<proteinExistence type="predicted"/>
<dbReference type="InterPro" id="IPR029068">
    <property type="entry name" value="Glyas_Bleomycin-R_OHBP_Dase"/>
</dbReference>
<feature type="domain" description="VOC" evidence="1">
    <location>
        <begin position="4"/>
        <end position="128"/>
    </location>
</feature>
<reference evidence="2 3" key="1">
    <citation type="submission" date="2019-01" db="EMBL/GenBank/DDBJ databases">
        <title>Vibrio BEI176 sp. nov, a marine bacterium isolated from China: eastern marignal seas.</title>
        <authorList>
            <person name="Li B."/>
        </authorList>
    </citation>
    <scope>NUCLEOTIDE SEQUENCE [LARGE SCALE GENOMIC DNA]</scope>
    <source>
        <strain evidence="2 3">BEI176</strain>
    </source>
</reference>